<dbReference type="SUPFAM" id="SSF50044">
    <property type="entry name" value="SH3-domain"/>
    <property type="match status" value="2"/>
</dbReference>
<feature type="region of interest" description="Disordered" evidence="4">
    <location>
        <begin position="146"/>
        <end position="231"/>
    </location>
</feature>
<accession>A0AAW0TIE1</accession>
<feature type="region of interest" description="Disordered" evidence="4">
    <location>
        <begin position="98"/>
        <end position="126"/>
    </location>
</feature>
<feature type="compositionally biased region" description="Pro residues" evidence="4">
    <location>
        <begin position="566"/>
        <end position="581"/>
    </location>
</feature>
<name>A0AAW0TIE1_SCYPA</name>
<evidence type="ECO:0000313" key="6">
    <source>
        <dbReference type="EMBL" id="KAK8387490.1"/>
    </source>
</evidence>
<dbReference type="PROSITE" id="PS50002">
    <property type="entry name" value="SH3"/>
    <property type="match status" value="2"/>
</dbReference>
<feature type="coiled-coil region" evidence="3">
    <location>
        <begin position="628"/>
        <end position="680"/>
    </location>
</feature>
<dbReference type="Proteomes" id="UP001487740">
    <property type="component" value="Unassembled WGS sequence"/>
</dbReference>
<keyword evidence="1 2" id="KW-0728">SH3 domain</keyword>
<feature type="compositionally biased region" description="Low complexity" evidence="4">
    <location>
        <begin position="313"/>
        <end position="325"/>
    </location>
</feature>
<evidence type="ECO:0000256" key="2">
    <source>
        <dbReference type="PROSITE-ProRule" id="PRU00192"/>
    </source>
</evidence>
<organism evidence="6 7">
    <name type="scientific">Scylla paramamosain</name>
    <name type="common">Mud crab</name>
    <dbReference type="NCBI Taxonomy" id="85552"/>
    <lineage>
        <taxon>Eukaryota</taxon>
        <taxon>Metazoa</taxon>
        <taxon>Ecdysozoa</taxon>
        <taxon>Arthropoda</taxon>
        <taxon>Crustacea</taxon>
        <taxon>Multicrustacea</taxon>
        <taxon>Malacostraca</taxon>
        <taxon>Eumalacostraca</taxon>
        <taxon>Eucarida</taxon>
        <taxon>Decapoda</taxon>
        <taxon>Pleocyemata</taxon>
        <taxon>Brachyura</taxon>
        <taxon>Eubrachyura</taxon>
        <taxon>Portunoidea</taxon>
        <taxon>Portunidae</taxon>
        <taxon>Portuninae</taxon>
        <taxon>Scylla</taxon>
    </lineage>
</organism>
<evidence type="ECO:0000313" key="7">
    <source>
        <dbReference type="Proteomes" id="UP001487740"/>
    </source>
</evidence>
<dbReference type="EMBL" id="JARAKH010000030">
    <property type="protein sequence ID" value="KAK8387490.1"/>
    <property type="molecule type" value="Genomic_DNA"/>
</dbReference>
<dbReference type="GO" id="GO:0016477">
    <property type="term" value="P:cell migration"/>
    <property type="evidence" value="ECO:0007669"/>
    <property type="project" value="TreeGrafter"/>
</dbReference>
<dbReference type="GO" id="GO:0007015">
    <property type="term" value="P:actin filament organization"/>
    <property type="evidence" value="ECO:0007669"/>
    <property type="project" value="TreeGrafter"/>
</dbReference>
<dbReference type="InterPro" id="IPR001452">
    <property type="entry name" value="SH3_domain"/>
</dbReference>
<evidence type="ECO:0000259" key="5">
    <source>
        <dbReference type="PROSITE" id="PS50002"/>
    </source>
</evidence>
<feature type="compositionally biased region" description="Basic and acidic residues" evidence="4">
    <location>
        <begin position="294"/>
        <end position="303"/>
    </location>
</feature>
<feature type="domain" description="SH3" evidence="5">
    <location>
        <begin position="1"/>
        <end position="60"/>
    </location>
</feature>
<dbReference type="EMBL" id="JARAKH010000030">
    <property type="protein sequence ID" value="KAK8387488.1"/>
    <property type="molecule type" value="Genomic_DNA"/>
</dbReference>
<gene>
    <name evidence="6" type="ORF">O3P69_018198</name>
</gene>
<feature type="domain" description="SH3" evidence="5">
    <location>
        <begin position="231"/>
        <end position="292"/>
    </location>
</feature>
<dbReference type="PANTHER" id="PTHR14167">
    <property type="entry name" value="SH3 DOMAIN-CONTAINING"/>
    <property type="match status" value="1"/>
</dbReference>
<dbReference type="InterPro" id="IPR050384">
    <property type="entry name" value="Endophilin_SH3RF"/>
</dbReference>
<keyword evidence="3" id="KW-0175">Coiled coil</keyword>
<dbReference type="PANTHER" id="PTHR14167:SF92">
    <property type="entry name" value="CIN85 AND CD2AP RELATED, ISOFORM J"/>
    <property type="match status" value="1"/>
</dbReference>
<feature type="compositionally biased region" description="Basic and acidic residues" evidence="4">
    <location>
        <begin position="171"/>
        <end position="184"/>
    </location>
</feature>
<dbReference type="EMBL" id="JARAKH010000030">
    <property type="protein sequence ID" value="KAK8387486.1"/>
    <property type="molecule type" value="Genomic_DNA"/>
</dbReference>
<feature type="compositionally biased region" description="Basic and acidic residues" evidence="4">
    <location>
        <begin position="338"/>
        <end position="361"/>
    </location>
</feature>
<dbReference type="AlphaFoldDB" id="A0AAW0TIE1"/>
<feature type="compositionally biased region" description="Basic and acidic residues" evidence="4">
    <location>
        <begin position="462"/>
        <end position="474"/>
    </location>
</feature>
<dbReference type="Pfam" id="PF14604">
    <property type="entry name" value="SH3_9"/>
    <property type="match status" value="2"/>
</dbReference>
<dbReference type="CDD" id="cd11875">
    <property type="entry name" value="SH3_CD2AP-like_3"/>
    <property type="match status" value="1"/>
</dbReference>
<dbReference type="InterPro" id="IPR036028">
    <property type="entry name" value="SH3-like_dom_sf"/>
</dbReference>
<feature type="compositionally biased region" description="Basic and acidic residues" evidence="4">
    <location>
        <begin position="196"/>
        <end position="212"/>
    </location>
</feature>
<evidence type="ECO:0000256" key="3">
    <source>
        <dbReference type="SAM" id="Coils"/>
    </source>
</evidence>
<protein>
    <recommendedName>
        <fullName evidence="5">SH3 domain-containing protein</fullName>
    </recommendedName>
</protein>
<feature type="compositionally biased region" description="Polar residues" evidence="4">
    <location>
        <begin position="438"/>
        <end position="450"/>
    </location>
</feature>
<sequence>MVGRRCRVVFSYTPQHDDELPLCVGQTINVLQEVEEGWWKGVLDGQVGMFPSNFVEELAEDNNTKQPESCLENINNQLNVNGRGSPAADIKPNQVQDQKKEEGMKQEPVITSNTPATTTTTTTNGSAKILSLGGSSAFQPIHKAKDSLPKENGQLKNFRDLPHKLPPALEPKGEKVTSKTDKTRMNALERATGTSSDEKTKVENAAKTDHHNSTTTNHPHHPPPPQLPPKPVRELARVLFPYTAEHEDELELREGDIITVLCKELEDKGWWKGELAGNVGVFPDNFVELLSSEEVAKPPRPEKPAAVLAKKGSPSSSADSTPTSTLNKSGKEPLPSPIEKEPPPPLPEKKVSAPPPPEKKPTSQASHSVSEPHEGAPQPHHTISHPAMPKNTKKTALKDGSSLILDTDGEKLTHVTQNRPKGPSHRRPPSGLFKENDTPSQANGELSRSPSVPALNQPAHSRQAEVRIRPETSPRPDANPPVPWLQELGLKQKHKRLSGIIIPEGESSPPSAPAVSPKPAAKPAKPTVETTSTNMHVTNTATPTPKSKPSETPRLPTPDYEHKPFTPQPPPSKNKPLPAIPQPTESKRTALPSQDTKKLAPTPPSKESKKPVSTDSTAQVEDRIDALYKELLPKIRSLEERVEEQRKEQNRKMQSLMKELDDERKRRACMEVEVERLRKLVDAYAQV</sequence>
<comment type="caution">
    <text evidence="6">The sequence shown here is derived from an EMBL/GenBank/DDBJ whole genome shotgun (WGS) entry which is preliminary data.</text>
</comment>
<keyword evidence="7" id="KW-1185">Reference proteome</keyword>
<dbReference type="PRINTS" id="PR00452">
    <property type="entry name" value="SH3DOMAIN"/>
</dbReference>
<dbReference type="Gene3D" id="2.30.30.40">
    <property type="entry name" value="SH3 Domains"/>
    <property type="match status" value="2"/>
</dbReference>
<proteinExistence type="predicted"/>
<feature type="region of interest" description="Disordered" evidence="4">
    <location>
        <begin position="293"/>
        <end position="621"/>
    </location>
</feature>
<evidence type="ECO:0000256" key="1">
    <source>
        <dbReference type="ARBA" id="ARBA00022443"/>
    </source>
</evidence>
<evidence type="ECO:0000256" key="4">
    <source>
        <dbReference type="SAM" id="MobiDB-lite"/>
    </source>
</evidence>
<reference evidence="6 7" key="1">
    <citation type="submission" date="2023-03" db="EMBL/GenBank/DDBJ databases">
        <title>High-quality genome of Scylla paramamosain provides insights in environmental adaptation.</title>
        <authorList>
            <person name="Zhang L."/>
        </authorList>
    </citation>
    <scope>NUCLEOTIDE SEQUENCE [LARGE SCALE GENOMIC DNA]</scope>
    <source>
        <strain evidence="6">LZ_2023a</strain>
        <tissue evidence="6">Muscle</tissue>
    </source>
</reference>
<dbReference type="EMBL" id="JARAKH010000030">
    <property type="protein sequence ID" value="KAK8387485.1"/>
    <property type="molecule type" value="Genomic_DNA"/>
</dbReference>
<feature type="compositionally biased region" description="Low complexity" evidence="4">
    <location>
        <begin position="498"/>
        <end position="531"/>
    </location>
</feature>
<feature type="compositionally biased region" description="Low complexity" evidence="4">
    <location>
        <begin position="540"/>
        <end position="553"/>
    </location>
</feature>
<dbReference type="CDD" id="cd11874">
    <property type="entry name" value="SH3_CD2AP-like_2"/>
    <property type="match status" value="1"/>
</dbReference>
<dbReference type="SMART" id="SM00326">
    <property type="entry name" value="SH3"/>
    <property type="match status" value="2"/>
</dbReference>